<evidence type="ECO:0000313" key="9">
    <source>
        <dbReference type="Proteomes" id="UP000754644"/>
    </source>
</evidence>
<dbReference type="GO" id="GO:0005737">
    <property type="term" value="C:cytoplasm"/>
    <property type="evidence" value="ECO:0007669"/>
    <property type="project" value="TreeGrafter"/>
</dbReference>
<comment type="similarity">
    <text evidence="4 6">Belongs to the GART family.</text>
</comment>
<dbReference type="InterPro" id="IPR001555">
    <property type="entry name" value="GART_AS"/>
</dbReference>
<dbReference type="Proteomes" id="UP000754644">
    <property type="component" value="Unassembled WGS sequence"/>
</dbReference>
<organism evidence="8 9">
    <name type="scientific">SAR86 cluster bacterium</name>
    <dbReference type="NCBI Taxonomy" id="2030880"/>
    <lineage>
        <taxon>Bacteria</taxon>
        <taxon>Pseudomonadati</taxon>
        <taxon>Pseudomonadota</taxon>
        <taxon>Gammaproteobacteria</taxon>
        <taxon>SAR86 cluster</taxon>
    </lineage>
</organism>
<dbReference type="InterPro" id="IPR002376">
    <property type="entry name" value="Formyl_transf_N"/>
</dbReference>
<reference evidence="8" key="1">
    <citation type="submission" date="2020-05" db="EMBL/GenBank/DDBJ databases">
        <title>Sulfur intermediates as new biogeochemical hubs in an aquatic model microbial ecosystem.</title>
        <authorList>
            <person name="Vigneron A."/>
        </authorList>
    </citation>
    <scope>NUCLEOTIDE SEQUENCE</scope>
    <source>
        <strain evidence="8">Bin.250</strain>
    </source>
</reference>
<evidence type="ECO:0000256" key="1">
    <source>
        <dbReference type="ARBA" id="ARBA00005054"/>
    </source>
</evidence>
<evidence type="ECO:0000313" key="8">
    <source>
        <dbReference type="EMBL" id="NQV66230.1"/>
    </source>
</evidence>
<dbReference type="PANTHER" id="PTHR43369">
    <property type="entry name" value="PHOSPHORIBOSYLGLYCINAMIDE FORMYLTRANSFERASE"/>
    <property type="match status" value="1"/>
</dbReference>
<dbReference type="InterPro" id="IPR004607">
    <property type="entry name" value="GART"/>
</dbReference>
<dbReference type="CDD" id="cd08645">
    <property type="entry name" value="FMT_core_GART"/>
    <property type="match status" value="1"/>
</dbReference>
<keyword evidence="2 6" id="KW-0808">Transferase</keyword>
<sequence>MTRLGILASHRGSNFQAIIDACASGQLNARAVVAISNNSGSGALSRARQADIAALHISNITHPEATDQDQAILTALRDHQVDLVITAGYMKKLGPLTLDYYRGKIINVHPSLLPRHGGHGMYGLRVHQAVIDNGDQQTGISVHWVEADYDTGPVIAQKIIAVAADDTAETLAAKVLDEEHTLLVSTLASLIQSPSLETNP</sequence>
<dbReference type="AlphaFoldDB" id="A0A972VXR3"/>
<feature type="binding site" evidence="6">
    <location>
        <position position="107"/>
    </location>
    <ligand>
        <name>(6R)-10-formyltetrahydrofolate</name>
        <dbReference type="ChEBI" id="CHEBI:195366"/>
    </ligand>
</feature>
<accession>A0A972VXR3</accession>
<dbReference type="GO" id="GO:0006189">
    <property type="term" value="P:'de novo' IMP biosynthetic process"/>
    <property type="evidence" value="ECO:0007669"/>
    <property type="project" value="UniProtKB-UniRule"/>
</dbReference>
<keyword evidence="3 6" id="KW-0658">Purine biosynthesis</keyword>
<evidence type="ECO:0000259" key="7">
    <source>
        <dbReference type="Pfam" id="PF00551"/>
    </source>
</evidence>
<comment type="caution">
    <text evidence="6">Lacks conserved residue(s) required for the propagation of feature annotation.</text>
</comment>
<dbReference type="HAMAP" id="MF_01930">
    <property type="entry name" value="PurN"/>
    <property type="match status" value="1"/>
</dbReference>
<dbReference type="InterPro" id="IPR036477">
    <property type="entry name" value="Formyl_transf_N_sf"/>
</dbReference>
<protein>
    <recommendedName>
        <fullName evidence="6">Phosphoribosylglycinamide formyltransferase</fullName>
        <ecNumber evidence="6">2.1.2.2</ecNumber>
    </recommendedName>
    <alternativeName>
        <fullName evidence="6">5'-phosphoribosylglycinamide transformylase</fullName>
    </alternativeName>
    <alternativeName>
        <fullName evidence="6">GAR transformylase</fullName>
        <shortName evidence="6">GART</shortName>
    </alternativeName>
</protein>
<feature type="active site" description="Proton donor" evidence="6">
    <location>
        <position position="109"/>
    </location>
</feature>
<evidence type="ECO:0000256" key="4">
    <source>
        <dbReference type="ARBA" id="ARBA00038440"/>
    </source>
</evidence>
<comment type="caution">
    <text evidence="8">The sequence shown here is derived from an EMBL/GenBank/DDBJ whole genome shotgun (WGS) entry which is preliminary data.</text>
</comment>
<name>A0A972VXR3_9GAMM</name>
<evidence type="ECO:0000256" key="5">
    <source>
        <dbReference type="ARBA" id="ARBA00047664"/>
    </source>
</evidence>
<dbReference type="PROSITE" id="PS00373">
    <property type="entry name" value="GART"/>
    <property type="match status" value="1"/>
</dbReference>
<dbReference type="NCBIfam" id="TIGR00639">
    <property type="entry name" value="PurN"/>
    <property type="match status" value="1"/>
</dbReference>
<comment type="pathway">
    <text evidence="1 6">Purine metabolism; IMP biosynthesis via de novo pathway; N(2)-formyl-N(1)-(5-phospho-D-ribosyl)glycinamide from N(1)-(5-phospho-D-ribosyl)glycinamide (10-formyl THF route): step 1/1.</text>
</comment>
<evidence type="ECO:0000256" key="2">
    <source>
        <dbReference type="ARBA" id="ARBA00022679"/>
    </source>
</evidence>
<evidence type="ECO:0000256" key="3">
    <source>
        <dbReference type="ARBA" id="ARBA00022755"/>
    </source>
</evidence>
<dbReference type="EC" id="2.1.2.2" evidence="6"/>
<feature type="domain" description="Formyl transferase N-terminal" evidence="7">
    <location>
        <begin position="4"/>
        <end position="186"/>
    </location>
</feature>
<feature type="site" description="Raises pKa of active site His" evidence="6">
    <location>
        <position position="150"/>
    </location>
</feature>
<evidence type="ECO:0000256" key="6">
    <source>
        <dbReference type="HAMAP-Rule" id="MF_01930"/>
    </source>
</evidence>
<dbReference type="GO" id="GO:0004644">
    <property type="term" value="F:phosphoribosylglycinamide formyltransferase activity"/>
    <property type="evidence" value="ECO:0007669"/>
    <property type="project" value="UniProtKB-UniRule"/>
</dbReference>
<gene>
    <name evidence="6 8" type="primary">purN</name>
    <name evidence="8" type="ORF">HQ497_12785</name>
</gene>
<dbReference type="Gene3D" id="3.40.50.170">
    <property type="entry name" value="Formyl transferase, N-terminal domain"/>
    <property type="match status" value="1"/>
</dbReference>
<comment type="catalytic activity">
    <reaction evidence="5 6">
        <text>N(1)-(5-phospho-beta-D-ribosyl)glycinamide + (6R)-10-formyltetrahydrofolate = N(2)-formyl-N(1)-(5-phospho-beta-D-ribosyl)glycinamide + (6S)-5,6,7,8-tetrahydrofolate + H(+)</text>
        <dbReference type="Rhea" id="RHEA:15053"/>
        <dbReference type="ChEBI" id="CHEBI:15378"/>
        <dbReference type="ChEBI" id="CHEBI:57453"/>
        <dbReference type="ChEBI" id="CHEBI:143788"/>
        <dbReference type="ChEBI" id="CHEBI:147286"/>
        <dbReference type="ChEBI" id="CHEBI:195366"/>
        <dbReference type="EC" id="2.1.2.2"/>
    </reaction>
</comment>
<feature type="binding site" evidence="6">
    <location>
        <begin position="12"/>
        <end position="14"/>
    </location>
    <ligand>
        <name>N(1)-(5-phospho-beta-D-ribosyl)glycinamide</name>
        <dbReference type="ChEBI" id="CHEBI:143788"/>
    </ligand>
</feature>
<dbReference type="EMBL" id="JABMOJ010000483">
    <property type="protein sequence ID" value="NQV66230.1"/>
    <property type="molecule type" value="Genomic_DNA"/>
</dbReference>
<dbReference type="PANTHER" id="PTHR43369:SF2">
    <property type="entry name" value="PHOSPHORIBOSYLGLYCINAMIDE FORMYLTRANSFERASE"/>
    <property type="match status" value="1"/>
</dbReference>
<comment type="function">
    <text evidence="6">Catalyzes the transfer of a formyl group from 10-formyltetrahydrofolate to 5-phospho-ribosyl-glycinamide (GAR), producing 5-phospho-ribosyl-N-formylglycinamide (FGAR) and tetrahydrofolate.</text>
</comment>
<dbReference type="SUPFAM" id="SSF53328">
    <property type="entry name" value="Formyltransferase"/>
    <property type="match status" value="1"/>
</dbReference>
<proteinExistence type="inferred from homology"/>
<dbReference type="Pfam" id="PF00551">
    <property type="entry name" value="Formyl_trans_N"/>
    <property type="match status" value="1"/>
</dbReference>